<evidence type="ECO:0000313" key="2">
    <source>
        <dbReference type="EMBL" id="KAG7480096.1"/>
    </source>
</evidence>
<protein>
    <submittedName>
        <fullName evidence="2">Uncharacterized protein</fullName>
    </submittedName>
</protein>
<accession>A0AAV6Q285</accession>
<organism evidence="2 3">
    <name type="scientific">Solea senegalensis</name>
    <name type="common">Senegalese sole</name>
    <dbReference type="NCBI Taxonomy" id="28829"/>
    <lineage>
        <taxon>Eukaryota</taxon>
        <taxon>Metazoa</taxon>
        <taxon>Chordata</taxon>
        <taxon>Craniata</taxon>
        <taxon>Vertebrata</taxon>
        <taxon>Euteleostomi</taxon>
        <taxon>Actinopterygii</taxon>
        <taxon>Neopterygii</taxon>
        <taxon>Teleostei</taxon>
        <taxon>Neoteleostei</taxon>
        <taxon>Acanthomorphata</taxon>
        <taxon>Carangaria</taxon>
        <taxon>Pleuronectiformes</taxon>
        <taxon>Pleuronectoidei</taxon>
        <taxon>Soleidae</taxon>
        <taxon>Solea</taxon>
    </lineage>
</organism>
<dbReference type="EMBL" id="JAGKHQ010000020">
    <property type="protein sequence ID" value="KAG7480096.1"/>
    <property type="molecule type" value="Genomic_DNA"/>
</dbReference>
<comment type="caution">
    <text evidence="2">The sequence shown here is derived from an EMBL/GenBank/DDBJ whole genome shotgun (WGS) entry which is preliminary data.</text>
</comment>
<sequence>MATEAEAASKPDMKTLQNYKNSVAEGDRASCLQQRKNKWNTGKNSSQKSSTTHPHQTHRKLNLKQNCLIYTPDHQARQRLVRPSNHLRMVKLQDQMVYTP</sequence>
<evidence type="ECO:0000256" key="1">
    <source>
        <dbReference type="SAM" id="MobiDB-lite"/>
    </source>
</evidence>
<keyword evidence="3" id="KW-1185">Reference proteome</keyword>
<gene>
    <name evidence="2" type="ORF">JOB18_042958</name>
</gene>
<dbReference type="AlphaFoldDB" id="A0AAV6Q285"/>
<reference evidence="2 3" key="1">
    <citation type="journal article" date="2021" name="Sci. Rep.">
        <title>Chromosome anchoring in Senegalese sole (Solea senegalensis) reveals sex-associated markers and genome rearrangements in flatfish.</title>
        <authorList>
            <person name="Guerrero-Cozar I."/>
            <person name="Gomez-Garrido J."/>
            <person name="Berbel C."/>
            <person name="Martinez-Blanch J.F."/>
            <person name="Alioto T."/>
            <person name="Claros M.G."/>
            <person name="Gagnaire P.A."/>
            <person name="Manchado M."/>
        </authorList>
    </citation>
    <scope>NUCLEOTIDE SEQUENCE [LARGE SCALE GENOMIC DNA]</scope>
    <source>
        <strain evidence="2">Sse05_10M</strain>
    </source>
</reference>
<feature type="region of interest" description="Disordered" evidence="1">
    <location>
        <begin position="23"/>
        <end position="62"/>
    </location>
</feature>
<feature type="compositionally biased region" description="Polar residues" evidence="1">
    <location>
        <begin position="31"/>
        <end position="54"/>
    </location>
</feature>
<dbReference type="Proteomes" id="UP000693946">
    <property type="component" value="Linkage Group LG8"/>
</dbReference>
<proteinExistence type="predicted"/>
<evidence type="ECO:0000313" key="3">
    <source>
        <dbReference type="Proteomes" id="UP000693946"/>
    </source>
</evidence>
<name>A0AAV6Q285_SOLSE</name>